<evidence type="ECO:0000313" key="2">
    <source>
        <dbReference type="EMBL" id="KAF7394160.1"/>
    </source>
</evidence>
<name>A0A834N376_VESPE</name>
<gene>
    <name evidence="2" type="ORF">H0235_016755</name>
</gene>
<dbReference type="Proteomes" id="UP000600918">
    <property type="component" value="Unassembled WGS sequence"/>
</dbReference>
<dbReference type="EMBL" id="JACSDY010000021">
    <property type="protein sequence ID" value="KAF7394160.1"/>
    <property type="molecule type" value="Genomic_DNA"/>
</dbReference>
<accession>A0A834N376</accession>
<dbReference type="AlphaFoldDB" id="A0A834N376"/>
<feature type="compositionally biased region" description="Basic and acidic residues" evidence="1">
    <location>
        <begin position="71"/>
        <end position="100"/>
    </location>
</feature>
<proteinExistence type="predicted"/>
<reference evidence="2" key="1">
    <citation type="journal article" date="2020" name="G3 (Bethesda)">
        <title>High-Quality Assemblies for Three Invasive Social Wasps from the &lt;i&gt;Vespula&lt;/i&gt; Genus.</title>
        <authorList>
            <person name="Harrop T.W.R."/>
            <person name="Guhlin J."/>
            <person name="McLaughlin G.M."/>
            <person name="Permina E."/>
            <person name="Stockwell P."/>
            <person name="Gilligan J."/>
            <person name="Le Lec M.F."/>
            <person name="Gruber M.A.M."/>
            <person name="Quinn O."/>
            <person name="Lovegrove M."/>
            <person name="Duncan E.J."/>
            <person name="Remnant E.J."/>
            <person name="Van Eeckhoven J."/>
            <person name="Graham B."/>
            <person name="Knapp R.A."/>
            <person name="Langford K.W."/>
            <person name="Kronenberg Z."/>
            <person name="Press M.O."/>
            <person name="Eacker S.M."/>
            <person name="Wilson-Rankin E.E."/>
            <person name="Purcell J."/>
            <person name="Lester P.J."/>
            <person name="Dearden P.K."/>
        </authorList>
    </citation>
    <scope>NUCLEOTIDE SEQUENCE</scope>
    <source>
        <strain evidence="2">Volc-1</strain>
    </source>
</reference>
<sequence>MRKRRYDNGRMRVEEDPGSRQIRPQYRWDAIAPRFVHEPTPTKSQRQQSGSPPSVLGKMPKHAGNVPSYSHRRETAPMSALDERVIDMHPHKETADPALS</sequence>
<comment type="caution">
    <text evidence="2">The sequence shown here is derived from an EMBL/GenBank/DDBJ whole genome shotgun (WGS) entry which is preliminary data.</text>
</comment>
<feature type="compositionally biased region" description="Basic and acidic residues" evidence="1">
    <location>
        <begin position="1"/>
        <end position="18"/>
    </location>
</feature>
<feature type="region of interest" description="Disordered" evidence="1">
    <location>
        <begin position="1"/>
        <end position="100"/>
    </location>
</feature>
<feature type="compositionally biased region" description="Polar residues" evidence="1">
    <location>
        <begin position="41"/>
        <end position="52"/>
    </location>
</feature>
<evidence type="ECO:0000256" key="1">
    <source>
        <dbReference type="SAM" id="MobiDB-lite"/>
    </source>
</evidence>
<protein>
    <submittedName>
        <fullName evidence="2">Uncharacterized protein</fullName>
    </submittedName>
</protein>
<organism evidence="2 3">
    <name type="scientific">Vespula pensylvanica</name>
    <name type="common">Western yellow jacket</name>
    <name type="synonym">Wasp</name>
    <dbReference type="NCBI Taxonomy" id="30213"/>
    <lineage>
        <taxon>Eukaryota</taxon>
        <taxon>Metazoa</taxon>
        <taxon>Ecdysozoa</taxon>
        <taxon>Arthropoda</taxon>
        <taxon>Hexapoda</taxon>
        <taxon>Insecta</taxon>
        <taxon>Pterygota</taxon>
        <taxon>Neoptera</taxon>
        <taxon>Endopterygota</taxon>
        <taxon>Hymenoptera</taxon>
        <taxon>Apocrita</taxon>
        <taxon>Aculeata</taxon>
        <taxon>Vespoidea</taxon>
        <taxon>Vespidae</taxon>
        <taxon>Vespinae</taxon>
        <taxon>Vespula</taxon>
    </lineage>
</organism>
<evidence type="ECO:0000313" key="3">
    <source>
        <dbReference type="Proteomes" id="UP000600918"/>
    </source>
</evidence>
<keyword evidence="3" id="KW-1185">Reference proteome</keyword>